<dbReference type="Proteomes" id="UP000076078">
    <property type="component" value="Unassembled WGS sequence"/>
</dbReference>
<accession>A0A152A8U3</accession>
<dbReference type="InParanoid" id="A0A152A8U3"/>
<evidence type="ECO:0000313" key="2">
    <source>
        <dbReference type="Proteomes" id="UP000076078"/>
    </source>
</evidence>
<organism evidence="1 2">
    <name type="scientific">Tieghemostelium lacteum</name>
    <name type="common">Slime mold</name>
    <name type="synonym">Dictyostelium lacteum</name>
    <dbReference type="NCBI Taxonomy" id="361077"/>
    <lineage>
        <taxon>Eukaryota</taxon>
        <taxon>Amoebozoa</taxon>
        <taxon>Evosea</taxon>
        <taxon>Eumycetozoa</taxon>
        <taxon>Dictyostelia</taxon>
        <taxon>Dictyosteliales</taxon>
        <taxon>Raperosteliaceae</taxon>
        <taxon>Tieghemostelium</taxon>
    </lineage>
</organism>
<dbReference type="EMBL" id="LODT01000001">
    <property type="protein sequence ID" value="KYR02646.1"/>
    <property type="molecule type" value="Genomic_DNA"/>
</dbReference>
<proteinExistence type="predicted"/>
<dbReference type="AlphaFoldDB" id="A0A152A8U3"/>
<reference evidence="1 2" key="1">
    <citation type="submission" date="2015-12" db="EMBL/GenBank/DDBJ databases">
        <title>Dictyostelia acquired genes for synthesis and detection of signals that induce cell-type specialization by lateral gene transfer from prokaryotes.</title>
        <authorList>
            <person name="Gloeckner G."/>
            <person name="Schaap P."/>
        </authorList>
    </citation>
    <scope>NUCLEOTIDE SEQUENCE [LARGE SCALE GENOMIC DNA]</scope>
    <source>
        <strain evidence="1 2">TK</strain>
    </source>
</reference>
<sequence>MNLRFPRASIHDRNQLAIYEKIYRLGIRCIRLDIHMNPYQCQSDDIRRIVDISQSGNIEKYSGFLFDTVIGTFPLLNYCRKVKFYNFYILLNNVIYQQSKSLNDLYPLLKSMTVCVYDGEDLSRITMVCPKVKLISHFVDLYSKPTGLSIINKWHNLSDLVLQSIKVDFNDLINQLVKCRSLNSLKLKSLDFRPSSSTNSQNQQQDGLYQQDEEYHIDLDCLILSILEIKSLREFSLHMTPRIWQDDKISYNALFKLIYHHQNLCKLSFNWISMSKESKINFCKPPSLANYSLTHLQLLNCQSEIEIFKMHQIFETCLNLESMEYSDAPQGPTNHNLSYLLQSKASLSLTIPVYGNDRVTRSIVDFVASGTSLNISNLKICYGWEISNEVFCQDLIRILSNVQSLKKIFISYQKMEVTQQLIEAFRNNHNLEDIEIEGGINDRLTCNLSRKLLLTILSRSETFSFSWLSYGFDDHNIHEIITLISNHPTLKKLNCFAGSINLTSLLQSKLF</sequence>
<evidence type="ECO:0000313" key="1">
    <source>
        <dbReference type="EMBL" id="KYR02646.1"/>
    </source>
</evidence>
<name>A0A152A8U3_TIELA</name>
<gene>
    <name evidence="1" type="ORF">DLAC_00097</name>
</gene>
<keyword evidence="2" id="KW-1185">Reference proteome</keyword>
<comment type="caution">
    <text evidence="1">The sequence shown here is derived from an EMBL/GenBank/DDBJ whole genome shotgun (WGS) entry which is preliminary data.</text>
</comment>
<protein>
    <submittedName>
        <fullName evidence="1">WD-40 repeat-containing protein</fullName>
    </submittedName>
</protein>